<organism evidence="1 2">
    <name type="scientific">Sphaerodactylus townsendi</name>
    <dbReference type="NCBI Taxonomy" id="933632"/>
    <lineage>
        <taxon>Eukaryota</taxon>
        <taxon>Metazoa</taxon>
        <taxon>Chordata</taxon>
        <taxon>Craniata</taxon>
        <taxon>Vertebrata</taxon>
        <taxon>Euteleostomi</taxon>
        <taxon>Lepidosauria</taxon>
        <taxon>Squamata</taxon>
        <taxon>Bifurcata</taxon>
        <taxon>Gekkota</taxon>
        <taxon>Sphaerodactylidae</taxon>
        <taxon>Sphaerodactylus</taxon>
    </lineage>
</organism>
<sequence length="137" mass="15808">MLCDPSRWKEAVGVGGVPARLRQRRHFLPCPKEYKYYCVRGQCRYIEGLKKPSCQCDAGFTGSRCERRDLLYLRGDQSQMLLITLIVVLVMLAILAASLCTCRSYCRKRYWQEEGEMGMSDKRLPIKAEDVMETNIS</sequence>
<protein>
    <submittedName>
        <fullName evidence="1">Uncharacterized protein</fullName>
    </submittedName>
</protein>
<evidence type="ECO:0000313" key="2">
    <source>
        <dbReference type="Proteomes" id="UP000827872"/>
    </source>
</evidence>
<keyword evidence="2" id="KW-1185">Reference proteome</keyword>
<gene>
    <name evidence="1" type="ORF">K3G42_006200</name>
</gene>
<proteinExistence type="predicted"/>
<reference evidence="1" key="1">
    <citation type="submission" date="2021-08" db="EMBL/GenBank/DDBJ databases">
        <title>The first chromosome-level gecko genome reveals the dynamic sex chromosomes of Neotropical dwarf geckos (Sphaerodactylidae: Sphaerodactylus).</title>
        <authorList>
            <person name="Pinto B.J."/>
            <person name="Keating S.E."/>
            <person name="Gamble T."/>
        </authorList>
    </citation>
    <scope>NUCLEOTIDE SEQUENCE</scope>
    <source>
        <strain evidence="1">TG3544</strain>
    </source>
</reference>
<comment type="caution">
    <text evidence="1">The sequence shown here is derived from an EMBL/GenBank/DDBJ whole genome shotgun (WGS) entry which is preliminary data.</text>
</comment>
<accession>A0ACB8FTZ5</accession>
<dbReference type="Proteomes" id="UP000827872">
    <property type="component" value="Linkage Group LG11"/>
</dbReference>
<dbReference type="EMBL" id="CM037624">
    <property type="protein sequence ID" value="KAH8010511.1"/>
    <property type="molecule type" value="Genomic_DNA"/>
</dbReference>
<name>A0ACB8FTZ5_9SAUR</name>
<evidence type="ECO:0000313" key="1">
    <source>
        <dbReference type="EMBL" id="KAH8010511.1"/>
    </source>
</evidence>